<dbReference type="SUPFAM" id="SSF53335">
    <property type="entry name" value="S-adenosyl-L-methionine-dependent methyltransferases"/>
    <property type="match status" value="1"/>
</dbReference>
<dbReference type="Pfam" id="PF07669">
    <property type="entry name" value="Eco57I"/>
    <property type="match status" value="1"/>
</dbReference>
<comment type="catalytic activity">
    <reaction evidence="5">
        <text>a 2'-deoxyadenosine in DNA + S-adenosyl-L-methionine = an N(6)-methyl-2'-deoxyadenosine in DNA + S-adenosyl-L-homocysteine + H(+)</text>
        <dbReference type="Rhea" id="RHEA:15197"/>
        <dbReference type="Rhea" id="RHEA-COMP:12418"/>
        <dbReference type="Rhea" id="RHEA-COMP:12419"/>
        <dbReference type="ChEBI" id="CHEBI:15378"/>
        <dbReference type="ChEBI" id="CHEBI:57856"/>
        <dbReference type="ChEBI" id="CHEBI:59789"/>
        <dbReference type="ChEBI" id="CHEBI:90615"/>
        <dbReference type="ChEBI" id="CHEBI:90616"/>
        <dbReference type="EC" id="2.1.1.72"/>
    </reaction>
</comment>
<comment type="caution">
    <text evidence="8">The sequence shown here is derived from an EMBL/GenBank/DDBJ whole genome shotgun (WGS) entry which is preliminary data.</text>
</comment>
<organism evidence="8 9">
    <name type="scientific">Streptosporangium fragile</name>
    <dbReference type="NCBI Taxonomy" id="46186"/>
    <lineage>
        <taxon>Bacteria</taxon>
        <taxon>Bacillati</taxon>
        <taxon>Actinomycetota</taxon>
        <taxon>Actinomycetes</taxon>
        <taxon>Streptosporangiales</taxon>
        <taxon>Streptosporangiaceae</taxon>
        <taxon>Streptosporangium</taxon>
    </lineage>
</organism>
<dbReference type="InterPro" id="IPR029063">
    <property type="entry name" value="SAM-dependent_MTases_sf"/>
</dbReference>
<dbReference type="PANTHER" id="PTHR33841:SF1">
    <property type="entry name" value="DNA METHYLTRANSFERASE A"/>
    <property type="match status" value="1"/>
</dbReference>
<dbReference type="GO" id="GO:0008168">
    <property type="term" value="F:methyltransferase activity"/>
    <property type="evidence" value="ECO:0007669"/>
    <property type="project" value="UniProtKB-KW"/>
</dbReference>
<sequence length="1382" mass="153263">MSAVTRNQVFSAVHTVGGLLPADMLVRISEGKDVKGSLPADYRVVGSRSVRDDAERHWDYLKSVWKELREKLPAAPEAETPADPTGLAITQWLEPLFAELGFGRLTAIGATGIASDDGGKTFPISHRWNHVPVHLAAWNAALDRRPGGAGTIPPQSLVQECLNRAEAHLWGVLTNGRRLRLLRDSSALATASYVEFDLEAIFDGELFSEFVLLYRVLHVTRFDVAEDAAPSACWLEKWRIEAIDSGTRALDHHRDGVQKAITTLGTGFLKHPANANLRKNLDVDAFHAALLRLAYRLIFLFVAEDRDALHHPHADEEARRRYATYFSSARLRRQANRRRGTAHTDLYQSLRIVLDALGNEKGHRKLGLPGLGGLFDDTGADAPLRGLSLSNAYLLEAVRHLSRVRDVNSARWRQVDYRNMGSEELGSIYESLLELVPKHSAVDSTFELVNRLGNDRKKTGSYYTPSSLIETLLDSTLDPVIDDAVERGERKASAAGEPDPAESIVAELLSLTVCDPACGSGHFLVAAARRIAKRVAAVRERNPEPTLDAVRHALHEVIARCVYGVDLNPMAVELAKVSLWLEALEPGKPLGFLDAHIKHGNALIGATPTLMRGGIPNKAFKPVEGDDTGFAKFLENQNDKERGGQETLFDVATETKVANTAFAVELRRIAAAPSDTLAEVHDQAADYRTWETSAAYAHAVSVADAWCAAFMWHKTKDAPPAITEKVFRALQDPRAAAASEETRKEIVRLRDQYRFFHWHLAFPDVFVVPDGDTGADVDPATGWAGGFSCVLGNPPWDKVDFEDKKYFSVVEPSIAAISGLARRTRIAEWAKENTKAGEHYWTERRKVKSTFLFAGGSGVFPLCGKGLTVKGVNSLQTDQLFAERFAAIVAPRGRFGCIIPTAIATGAGAQHLFSDLTRRGAIASLYDFENRKPLFVGVHSSYKFCLLSLTGRDLREPAAKFAFFLEDTVDLDDADRVFALSPEEIALINPNTGTLPIFRSRRDADLTAAIYRRIPVLWNEKRQGGNHWSVVFKNHFNMTDDSDLFRTREELDADGWLLYGNVFVRGEERMLPVYEGKMAHLYDHRWNSYFGTGNEDRRRLSLSEKQDPAAVADPRYWIAENGLIPTVRNRKEVKVPGVARRLEELGWYKDWLTGCRDVCRSTDERTAIAGFLPRAAISYTFPLMLPFVGSDLATALIAAQSSLVYDYVARQKVGGIHLTRITLKQLPVPTPLMLGPHTPFITPRVLELVYTAYDMAGLARDLGDSGAPFRWDEARRAQIRAELDAYFFHLYGIDRPDVDYILETFQSDSGGLKNNEITKYGTYRTKDLVLAEYDRMAPAGVSLATPLVDGENYVSPLTPPPGHGPRHPAARAVPATRKDEGV</sequence>
<proteinExistence type="predicted"/>
<feature type="region of interest" description="Disordered" evidence="6">
    <location>
        <begin position="1357"/>
        <end position="1382"/>
    </location>
</feature>
<dbReference type="Proteomes" id="UP001500831">
    <property type="component" value="Unassembled WGS sequence"/>
</dbReference>
<evidence type="ECO:0000256" key="1">
    <source>
        <dbReference type="ARBA" id="ARBA00011900"/>
    </source>
</evidence>
<accession>A0ABN3W2K5</accession>
<feature type="domain" description="Type II methyltransferase M.TaqI-like" evidence="7">
    <location>
        <begin position="561"/>
        <end position="803"/>
    </location>
</feature>
<gene>
    <name evidence="8" type="ORF">GCM10010517_47310</name>
</gene>
<evidence type="ECO:0000256" key="4">
    <source>
        <dbReference type="ARBA" id="ARBA00022691"/>
    </source>
</evidence>
<evidence type="ECO:0000256" key="2">
    <source>
        <dbReference type="ARBA" id="ARBA00022603"/>
    </source>
</evidence>
<dbReference type="EC" id="2.1.1.72" evidence="1"/>
<dbReference type="PANTHER" id="PTHR33841">
    <property type="entry name" value="DNA METHYLTRANSFERASE YEEA-RELATED"/>
    <property type="match status" value="1"/>
</dbReference>
<dbReference type="GO" id="GO:0032259">
    <property type="term" value="P:methylation"/>
    <property type="evidence" value="ECO:0007669"/>
    <property type="project" value="UniProtKB-KW"/>
</dbReference>
<protein>
    <recommendedName>
        <fullName evidence="1">site-specific DNA-methyltransferase (adenine-specific)</fullName>
        <ecNumber evidence="1">2.1.1.72</ecNumber>
    </recommendedName>
</protein>
<evidence type="ECO:0000256" key="5">
    <source>
        <dbReference type="ARBA" id="ARBA00047942"/>
    </source>
</evidence>
<dbReference type="InterPro" id="IPR050953">
    <property type="entry name" value="N4_N6_ade-DNA_methylase"/>
</dbReference>
<dbReference type="RefSeq" id="WP_344975510.1">
    <property type="nucleotide sequence ID" value="NZ_BAAAVI010000036.1"/>
</dbReference>
<evidence type="ECO:0000256" key="3">
    <source>
        <dbReference type="ARBA" id="ARBA00022679"/>
    </source>
</evidence>
<keyword evidence="3" id="KW-0808">Transferase</keyword>
<evidence type="ECO:0000256" key="6">
    <source>
        <dbReference type="SAM" id="MobiDB-lite"/>
    </source>
</evidence>
<evidence type="ECO:0000313" key="9">
    <source>
        <dbReference type="Proteomes" id="UP001500831"/>
    </source>
</evidence>
<keyword evidence="4" id="KW-0949">S-adenosyl-L-methionine</keyword>
<keyword evidence="2 8" id="KW-0489">Methyltransferase</keyword>
<name>A0ABN3W2K5_9ACTN</name>
<evidence type="ECO:0000313" key="8">
    <source>
        <dbReference type="EMBL" id="GAA2884030.1"/>
    </source>
</evidence>
<keyword evidence="9" id="KW-1185">Reference proteome</keyword>
<dbReference type="PRINTS" id="PR00507">
    <property type="entry name" value="N12N6MTFRASE"/>
</dbReference>
<dbReference type="Gene3D" id="3.40.50.150">
    <property type="entry name" value="Vaccinia Virus protein VP39"/>
    <property type="match status" value="2"/>
</dbReference>
<reference evidence="8 9" key="1">
    <citation type="journal article" date="2019" name="Int. J. Syst. Evol. Microbiol.">
        <title>The Global Catalogue of Microorganisms (GCM) 10K type strain sequencing project: providing services to taxonomists for standard genome sequencing and annotation.</title>
        <authorList>
            <consortium name="The Broad Institute Genomics Platform"/>
            <consortium name="The Broad Institute Genome Sequencing Center for Infectious Disease"/>
            <person name="Wu L."/>
            <person name="Ma J."/>
        </authorList>
    </citation>
    <scope>NUCLEOTIDE SEQUENCE [LARGE SCALE GENOMIC DNA]</scope>
    <source>
        <strain evidence="8 9">JCM 6242</strain>
    </source>
</reference>
<evidence type="ECO:0000259" key="7">
    <source>
        <dbReference type="Pfam" id="PF07669"/>
    </source>
</evidence>
<dbReference type="EMBL" id="BAAAVI010000036">
    <property type="protein sequence ID" value="GAA2884030.1"/>
    <property type="molecule type" value="Genomic_DNA"/>
</dbReference>
<dbReference type="InterPro" id="IPR011639">
    <property type="entry name" value="MethylTrfase_TaqI-like_dom"/>
</dbReference>